<dbReference type="GO" id="GO:0005634">
    <property type="term" value="C:nucleus"/>
    <property type="evidence" value="ECO:0007669"/>
    <property type="project" value="UniProtKB-SubCell"/>
</dbReference>
<name>A0A8H4CU22_COLGL</name>
<comment type="subcellular location">
    <subcellularLocation>
        <location evidence="1">Nucleus</location>
    </subcellularLocation>
</comment>
<dbReference type="Pfam" id="PF11951">
    <property type="entry name" value="Fungal_trans_2"/>
    <property type="match status" value="1"/>
</dbReference>
<reference evidence="3" key="2">
    <citation type="submission" date="2020-03" db="EMBL/GenBank/DDBJ databases">
        <authorList>
            <person name="Fu F.-F."/>
            <person name="Chen J."/>
        </authorList>
    </citation>
    <scope>NUCLEOTIDE SEQUENCE</scope>
    <source>
        <strain evidence="3">Lc1</strain>
    </source>
</reference>
<gene>
    <name evidence="3" type="ORF">GCG54_00005346</name>
</gene>
<evidence type="ECO:0000256" key="2">
    <source>
        <dbReference type="ARBA" id="ARBA00023242"/>
    </source>
</evidence>
<dbReference type="Proteomes" id="UP000613401">
    <property type="component" value="Unassembled WGS sequence"/>
</dbReference>
<dbReference type="PANTHER" id="PTHR37534:SF46">
    <property type="entry name" value="ZN(II)2CYS6 TRANSCRIPTION FACTOR (EUROFUNG)"/>
    <property type="match status" value="1"/>
</dbReference>
<comment type="caution">
    <text evidence="3">The sequence shown here is derived from an EMBL/GenBank/DDBJ whole genome shotgun (WGS) entry which is preliminary data.</text>
</comment>
<keyword evidence="2" id="KW-0539">Nucleus</keyword>
<evidence type="ECO:0000256" key="1">
    <source>
        <dbReference type="ARBA" id="ARBA00004123"/>
    </source>
</evidence>
<organism evidence="3 4">
    <name type="scientific">Colletotrichum gloeosporioides</name>
    <name type="common">Anthracnose fungus</name>
    <name type="synonym">Glomerella cingulata</name>
    <dbReference type="NCBI Taxonomy" id="474922"/>
    <lineage>
        <taxon>Eukaryota</taxon>
        <taxon>Fungi</taxon>
        <taxon>Dikarya</taxon>
        <taxon>Ascomycota</taxon>
        <taxon>Pezizomycotina</taxon>
        <taxon>Sordariomycetes</taxon>
        <taxon>Hypocreomycetidae</taxon>
        <taxon>Glomerellales</taxon>
        <taxon>Glomerellaceae</taxon>
        <taxon>Colletotrichum</taxon>
        <taxon>Colletotrichum gloeosporioides species complex</taxon>
    </lineage>
</organism>
<dbReference type="InterPro" id="IPR021858">
    <property type="entry name" value="Fun_TF"/>
</dbReference>
<dbReference type="GeneID" id="69012497"/>
<proteinExistence type="predicted"/>
<dbReference type="PANTHER" id="PTHR37534">
    <property type="entry name" value="TRANSCRIPTIONAL ACTIVATOR PROTEIN UGA3"/>
    <property type="match status" value="1"/>
</dbReference>
<dbReference type="EMBL" id="WVTB01000015">
    <property type="protein sequence ID" value="KAF3809802.1"/>
    <property type="molecule type" value="Genomic_DNA"/>
</dbReference>
<reference evidence="3" key="1">
    <citation type="journal article" date="2020" name="Phytopathology">
        <title>Genome sequence and comparative analysis of Colletotrichum gloeosporioides isolated from Liriodendron leaves.</title>
        <authorList>
            <person name="Fu F.F."/>
            <person name="Hao Z."/>
            <person name="Wang P."/>
            <person name="Lu Y."/>
            <person name="Xue L.J."/>
            <person name="Wei G."/>
            <person name="Tian Y."/>
            <person name="Baishi H."/>
            <person name="Xu H."/>
            <person name="Shi J."/>
            <person name="Cheng T."/>
            <person name="Wang G."/>
            <person name="Yi Y."/>
            <person name="Chen J."/>
        </authorList>
    </citation>
    <scope>NUCLEOTIDE SEQUENCE</scope>
    <source>
        <strain evidence="3">Lc1</strain>
    </source>
</reference>
<dbReference type="RefSeq" id="XP_045268961.1">
    <property type="nucleotide sequence ID" value="XM_045405370.1"/>
</dbReference>
<dbReference type="AlphaFoldDB" id="A0A8H4CU22"/>
<protein>
    <recommendedName>
        <fullName evidence="5">Fungal-specific transcription factor domain-containing protein</fullName>
    </recommendedName>
</protein>
<keyword evidence="4" id="KW-1185">Reference proteome</keyword>
<evidence type="ECO:0008006" key="5">
    <source>
        <dbReference type="Google" id="ProtNLM"/>
    </source>
</evidence>
<sequence length="464" mass="51940">MEAAGHALNRVRCLGSGRLCGGYHALYSWSHSRDQIRKTESLEPGSSNALLFSLSSLGLPSDENKLMEHFIKNIARLSLAVDYDGNGYRRLAVVSLNDAALLNAILTVSSSHLNRWHGRKDSAPKFHLRKALHHLQKRLLKPAQARSEITFMTMLLLLIYELCEGTQRWKYHYEGLLTWVRLRDGCSDVDPFLTGLLGLIATQVILHMPGLFREKAYNLLSVLFPQACSSGSVDVLSGFYIGFPELLVESARLHDEVMRLRAYSTDDDMLGLRAVYGKAKKLQRRIQATQLGPENLPSLGMIGAQQCTSSICESLVPADILDTLEVRQAARASAEVFRHALHIYVYRILHNPTVGGECPMEIQSSVDDVFRLIPDIPDTVGPGSFLGWALVVIGAEIDALERRQHIKRRLQSLATMALNHGVLAISVLEEVWHRRDMAVSGLSNNRLFRWEEVLEDMEIDLALI</sequence>
<evidence type="ECO:0000313" key="4">
    <source>
        <dbReference type="Proteomes" id="UP000613401"/>
    </source>
</evidence>
<accession>A0A8H4CU22</accession>
<evidence type="ECO:0000313" key="3">
    <source>
        <dbReference type="EMBL" id="KAF3809802.1"/>
    </source>
</evidence>